<dbReference type="STRING" id="59561.AQZ59_00264"/>
<name>A0A0W1KN84_9ACTO</name>
<evidence type="ECO:0000313" key="1">
    <source>
        <dbReference type="EMBL" id="KTF04957.1"/>
    </source>
</evidence>
<organism evidence="1 2">
    <name type="scientific">Trueperella bernardiae</name>
    <dbReference type="NCBI Taxonomy" id="59561"/>
    <lineage>
        <taxon>Bacteria</taxon>
        <taxon>Bacillati</taxon>
        <taxon>Actinomycetota</taxon>
        <taxon>Actinomycetes</taxon>
        <taxon>Actinomycetales</taxon>
        <taxon>Actinomycetaceae</taxon>
        <taxon>Trueperella</taxon>
    </lineage>
</organism>
<dbReference type="RefSeq" id="WP_062612406.1">
    <property type="nucleotide sequence ID" value="NZ_CP127099.1"/>
</dbReference>
<dbReference type="GO" id="GO:0005525">
    <property type="term" value="F:GTP binding"/>
    <property type="evidence" value="ECO:0007669"/>
    <property type="project" value="InterPro"/>
</dbReference>
<dbReference type="AlphaFoldDB" id="A0A0W1KN84"/>
<accession>A0A0W1KN84</accession>
<dbReference type="SUPFAM" id="SSF52540">
    <property type="entry name" value="P-loop containing nucleoside triphosphate hydrolases"/>
    <property type="match status" value="1"/>
</dbReference>
<keyword evidence="2" id="KW-1185">Reference proteome</keyword>
<dbReference type="Pfam" id="PF00350">
    <property type="entry name" value="Dynamin_N"/>
    <property type="match status" value="1"/>
</dbReference>
<evidence type="ECO:0000313" key="2">
    <source>
        <dbReference type="Proteomes" id="UP000054404"/>
    </source>
</evidence>
<dbReference type="GO" id="GO:0043024">
    <property type="term" value="F:ribosomal small subunit binding"/>
    <property type="evidence" value="ECO:0007669"/>
    <property type="project" value="TreeGrafter"/>
</dbReference>
<dbReference type="PANTHER" id="PTHR42698">
    <property type="entry name" value="GTPASE ERA"/>
    <property type="match status" value="1"/>
</dbReference>
<proteinExistence type="predicted"/>
<dbReference type="GO" id="GO:0005829">
    <property type="term" value="C:cytosol"/>
    <property type="evidence" value="ECO:0007669"/>
    <property type="project" value="TreeGrafter"/>
</dbReference>
<protein>
    <submittedName>
        <fullName evidence="1">GTPase Era</fullName>
    </submittedName>
</protein>
<dbReference type="EMBL" id="LNIZ01000001">
    <property type="protein sequence ID" value="KTF04957.1"/>
    <property type="molecule type" value="Genomic_DNA"/>
</dbReference>
<dbReference type="GO" id="GO:0000028">
    <property type="term" value="P:ribosomal small subunit assembly"/>
    <property type="evidence" value="ECO:0007669"/>
    <property type="project" value="TreeGrafter"/>
</dbReference>
<dbReference type="InterPro" id="IPR027417">
    <property type="entry name" value="P-loop_NTPase"/>
</dbReference>
<sequence length="578" mass="62673">MNDFPQLPSRVAAEVRPFRESLDALVFPLAMAGSEDSLSLYADAINQLDDYVIPRYETLEAPLLAVFGGSTGAGKSTLINSMLGEEVALASAIRPTTRRPLLLHHPEDAHWFTDQRIFPHLARVISHGPADLDSAGEKGDELEIRATDLIPRGMALLDSPDIDSVVVENRHLAAQFLAAADLWVFVTTAARYADAIPWAMLDEAAERNVVVGIVLNRVPPGTGAQVRPDLDRMLGERGLDHAPLFVLSEQKLQDGMVAAADVAPIRGWLEGLASDAQVRASVARQTLTGTVDKLLHTASDILAGYDEQLAGADSLRWDINAAFDRAEDALRRQASDGSLLRGEVLSRWQDVVGTGEWARKLEKGVSSLRDRITGFFKASVDTSTVEEALEDNVLALLLAEADAANAHIRDAWRAGIAGPLVERAKERLRGEAERREAAERLVREWQAALIALIRNEGESKRLTARALAFSINAVGVALIIVVFASTGGLIGGEIAVAGGTAVVAQRVLEAVFGDEAVRRMAKEAREDLDARVREFLGADRAAWQGVIDELGLSRQIRDDYARQLRALTEAKIADGRNL</sequence>
<reference evidence="1 2" key="1">
    <citation type="submission" date="2015-11" db="EMBL/GenBank/DDBJ databases">
        <title>Draft Genome Sequence of the Type Strain Trueperella bernardiae LCDC 89-0504T, Isolated from Blood Culture.</title>
        <authorList>
            <person name="Bernier A.-M."/>
            <person name="Bernard K."/>
        </authorList>
    </citation>
    <scope>NUCLEOTIDE SEQUENCE [LARGE SCALE GENOMIC DNA]</scope>
    <source>
        <strain evidence="1 2">LCDC 89-0504</strain>
    </source>
</reference>
<dbReference type="PANTHER" id="PTHR42698:SF1">
    <property type="entry name" value="GTPASE ERA, MITOCHONDRIAL"/>
    <property type="match status" value="1"/>
</dbReference>
<dbReference type="InterPro" id="IPR045063">
    <property type="entry name" value="Dynamin_N"/>
</dbReference>
<dbReference type="GO" id="GO:0019843">
    <property type="term" value="F:rRNA binding"/>
    <property type="evidence" value="ECO:0007669"/>
    <property type="project" value="TreeGrafter"/>
</dbReference>
<gene>
    <name evidence="1" type="primary">era_1</name>
    <name evidence="1" type="ORF">AQZ59_00264</name>
</gene>
<dbReference type="OrthoDB" id="207675at2"/>
<dbReference type="InterPro" id="IPR005662">
    <property type="entry name" value="GTPase_Era-like"/>
</dbReference>
<comment type="caution">
    <text evidence="1">The sequence shown here is derived from an EMBL/GenBank/DDBJ whole genome shotgun (WGS) entry which is preliminary data.</text>
</comment>
<dbReference type="Gene3D" id="3.40.50.300">
    <property type="entry name" value="P-loop containing nucleotide triphosphate hydrolases"/>
    <property type="match status" value="1"/>
</dbReference>
<dbReference type="Proteomes" id="UP000054404">
    <property type="component" value="Unassembled WGS sequence"/>
</dbReference>
<dbReference type="PATRIC" id="fig|59561.3.peg.259"/>